<evidence type="ECO:0000313" key="10">
    <source>
        <dbReference type="EMBL" id="KON32468.1"/>
    </source>
</evidence>
<dbReference type="HAMAP" id="MF_01475">
    <property type="entry name" value="Ribosomal_eL19"/>
    <property type="match status" value="1"/>
</dbReference>
<accession>A0A0M0BV39</accession>
<name>A0A0M0BV39_9ARCH</name>
<dbReference type="NCBIfam" id="NF006343">
    <property type="entry name" value="PRK08570.1"/>
    <property type="match status" value="1"/>
</dbReference>
<keyword evidence="3 6" id="KW-0694">RNA-binding</keyword>
<dbReference type="AlphaFoldDB" id="A0A0M0BV39"/>
<dbReference type="InterPro" id="IPR057259">
    <property type="entry name" value="Ribosomal_L19e"/>
</dbReference>
<dbReference type="InterPro" id="IPR015972">
    <property type="entry name" value="Ribosomal_eL19_dom1"/>
</dbReference>
<comment type="subunit">
    <text evidence="6">Part of the 50S ribosomal subunit.</text>
</comment>
<evidence type="ECO:0000256" key="4">
    <source>
        <dbReference type="ARBA" id="ARBA00022980"/>
    </source>
</evidence>
<keyword evidence="5 6" id="KW-0687">Ribonucleoprotein</keyword>
<evidence type="ECO:0000256" key="7">
    <source>
        <dbReference type="RuleBase" id="RU000574"/>
    </source>
</evidence>
<dbReference type="Pfam" id="PF25476">
    <property type="entry name" value="Ribosomal_L19e_C"/>
    <property type="match status" value="1"/>
</dbReference>
<gene>
    <name evidence="6 10" type="primary">rpl19e</name>
    <name evidence="10" type="ORF">AC478_00125</name>
</gene>
<dbReference type="SUPFAM" id="SSF48140">
    <property type="entry name" value="Ribosomal protein L19 (L19e)"/>
    <property type="match status" value="1"/>
</dbReference>
<evidence type="ECO:0000256" key="6">
    <source>
        <dbReference type="HAMAP-Rule" id="MF_01475"/>
    </source>
</evidence>
<dbReference type="GO" id="GO:0070180">
    <property type="term" value="F:large ribosomal subunit rRNA binding"/>
    <property type="evidence" value="ECO:0007669"/>
    <property type="project" value="UniProtKB-UniRule"/>
</dbReference>
<keyword evidence="4 6" id="KW-0689">Ribosomal protein</keyword>
<evidence type="ECO:0000313" key="11">
    <source>
        <dbReference type="Proteomes" id="UP000054016"/>
    </source>
</evidence>
<feature type="compositionally biased region" description="Basic residues" evidence="8">
    <location>
        <begin position="61"/>
        <end position="78"/>
    </location>
</feature>
<dbReference type="InterPro" id="IPR035970">
    <property type="entry name" value="60S_ribosomal_eL19_sf"/>
</dbReference>
<feature type="domain" description="Large ribosomal subunit protein eL19" evidence="9">
    <location>
        <begin position="3"/>
        <end position="146"/>
    </location>
</feature>
<dbReference type="SMART" id="SM01416">
    <property type="entry name" value="Ribosomal_L19e"/>
    <property type="match status" value="1"/>
</dbReference>
<dbReference type="GO" id="GO:0003735">
    <property type="term" value="F:structural constituent of ribosome"/>
    <property type="evidence" value="ECO:0007669"/>
    <property type="project" value="InterPro"/>
</dbReference>
<organism evidence="10 11">
    <name type="scientific">miscellaneous Crenarchaeota group-1 archaeon SG8-32-3</name>
    <dbReference type="NCBI Taxonomy" id="1685125"/>
    <lineage>
        <taxon>Archaea</taxon>
        <taxon>Candidatus Bathyarchaeota</taxon>
        <taxon>MCG-1</taxon>
    </lineage>
</organism>
<proteinExistence type="inferred from homology"/>
<comment type="similarity">
    <text evidence="1 6 7">Belongs to the eukaryotic ribosomal protein eL19 family.</text>
</comment>
<dbReference type="Gene3D" id="1.10.1650.10">
    <property type="match status" value="1"/>
</dbReference>
<feature type="region of interest" description="Disordered" evidence="8">
    <location>
        <begin position="61"/>
        <end position="90"/>
    </location>
</feature>
<comment type="function">
    <text evidence="6">Binds to the 23S rRNA.</text>
</comment>
<keyword evidence="2 6" id="KW-0699">rRNA-binding</keyword>
<dbReference type="InterPro" id="IPR023638">
    <property type="entry name" value="Ribosomal_eL19_CS"/>
</dbReference>
<dbReference type="PANTHER" id="PTHR10722">
    <property type="entry name" value="60S RIBOSOMAL PROTEIN L19"/>
    <property type="match status" value="1"/>
</dbReference>
<dbReference type="Gene3D" id="1.10.1200.240">
    <property type="match status" value="1"/>
</dbReference>
<dbReference type="InterPro" id="IPR033936">
    <property type="entry name" value="Ribosomal_eL19_arc"/>
</dbReference>
<protein>
    <recommendedName>
        <fullName evidence="6">Large ribosomal subunit protein eL19</fullName>
    </recommendedName>
</protein>
<evidence type="ECO:0000256" key="5">
    <source>
        <dbReference type="ARBA" id="ARBA00023274"/>
    </source>
</evidence>
<reference evidence="11" key="1">
    <citation type="submission" date="2015-06" db="EMBL/GenBank/DDBJ databases">
        <title>New insights into the roles of widespread benthic archaea in carbon and nitrogen cycling.</title>
        <authorList>
            <person name="Lazar C.S."/>
            <person name="Baker B.J."/>
            <person name="Seitz K.W."/>
            <person name="Hyde A.S."/>
            <person name="Dick G.J."/>
            <person name="Hinrichs K.-U."/>
            <person name="Teske A.P."/>
        </authorList>
    </citation>
    <scope>NUCLEOTIDE SEQUENCE [LARGE SCALE GENOMIC DNA]</scope>
</reference>
<sequence length="151" mass="17493">MTNLSSQRRLAAQILKVGQNRVWIDPERMDDVEGAITREEVKKLIHEKIIVSLPEKGVSRSRAKAVREKKRAGRRKGAGSRTGSGHAKISKKEMWMSKIRCLRKRLRELKASRVITEHTYRKLYSIAGSGKFESVAELERYLKAHDLWRKR</sequence>
<evidence type="ECO:0000256" key="3">
    <source>
        <dbReference type="ARBA" id="ARBA00022884"/>
    </source>
</evidence>
<evidence type="ECO:0000256" key="2">
    <source>
        <dbReference type="ARBA" id="ARBA00022730"/>
    </source>
</evidence>
<dbReference type="InterPro" id="IPR057260">
    <property type="entry name" value="Ribosomal_L19e_C"/>
</dbReference>
<dbReference type="GO" id="GO:0006412">
    <property type="term" value="P:translation"/>
    <property type="evidence" value="ECO:0007669"/>
    <property type="project" value="UniProtKB-UniRule"/>
</dbReference>
<dbReference type="PROSITE" id="PS00526">
    <property type="entry name" value="RIBOSOMAL_L19E"/>
    <property type="match status" value="1"/>
</dbReference>
<evidence type="ECO:0000256" key="1">
    <source>
        <dbReference type="ARBA" id="ARBA00011082"/>
    </source>
</evidence>
<dbReference type="Proteomes" id="UP000054016">
    <property type="component" value="Unassembled WGS sequence"/>
</dbReference>
<dbReference type="InterPro" id="IPR000196">
    <property type="entry name" value="Ribosomal_eL19_dom"/>
</dbReference>
<evidence type="ECO:0000256" key="8">
    <source>
        <dbReference type="SAM" id="MobiDB-lite"/>
    </source>
</evidence>
<comment type="caution">
    <text evidence="10">The sequence shown here is derived from an EMBL/GenBank/DDBJ whole genome shotgun (WGS) entry which is preliminary data.</text>
</comment>
<dbReference type="GO" id="GO:0022625">
    <property type="term" value="C:cytosolic large ribosomal subunit"/>
    <property type="evidence" value="ECO:0007669"/>
    <property type="project" value="InterPro"/>
</dbReference>
<dbReference type="InterPro" id="IPR039547">
    <property type="entry name" value="Ribosomal_eL19"/>
</dbReference>
<dbReference type="Pfam" id="PF01280">
    <property type="entry name" value="Ribosomal_L19e"/>
    <property type="match status" value="1"/>
</dbReference>
<evidence type="ECO:0000259" key="9">
    <source>
        <dbReference type="SMART" id="SM01416"/>
    </source>
</evidence>
<dbReference type="CDD" id="cd01418">
    <property type="entry name" value="Ribosomal_L19e_A"/>
    <property type="match status" value="1"/>
</dbReference>
<dbReference type="FunFam" id="1.10.1650.10:FF:000001">
    <property type="entry name" value="Ribosomal protein L19"/>
    <property type="match status" value="1"/>
</dbReference>
<dbReference type="EMBL" id="LFWV01000001">
    <property type="protein sequence ID" value="KON32468.1"/>
    <property type="molecule type" value="Genomic_DNA"/>
</dbReference>